<keyword evidence="5 6" id="KW-0472">Membrane</keyword>
<keyword evidence="2" id="KW-1003">Cell membrane</keyword>
<gene>
    <name evidence="7" type="ORF">ALO52_04779</name>
</gene>
<evidence type="ECO:0000256" key="4">
    <source>
        <dbReference type="ARBA" id="ARBA00022679"/>
    </source>
</evidence>
<sequence length="529" mass="59924">MLVNQPQATSAKLQATRSSTAWAWGLRLATDLGIQIMQRLKHGLLQAAGWLFYLSLLMGIATALPTSIFDSQSKNFIFLIGAVGIWRYSMGITHFVRGMIFLYIVYPHLRRKVQKLGKAADPSHVFLMVTSFRIDALTTAQVYSSVIREAINCGLPTTIVCSLVEMSDELLVKAMWARLNPPDRVKLDFVRIPGTGKRDGLAYGFRAISRHLPDERAVVAVIDGDTVLNEGVVAKTVPWFQLFDNVGGLTTNEFCEVRGGYIMSEWHKLRFAQRHINMCSMALSKRVLTMTGRMSVFRATVVTDPEFIADVESDSLNHWRLGTFRFLTGDDKSSWFSLMRLGYDTFYVPDAAINTVEHPPEKSFLKASRKLMYRWYGNNLRQNSRALGLGVRRLGLFTSVVLFDQRVSMWTSILGLTVAIIASFKYGGAFLLMYLLWIGMTRLILTLLLSFSGHRIGPAYPLILYYNQIVGALMKIYVFFRLDRQSWTRQDTKLSRDMASFQGWFNTWSSRTMTFSAGTIFVAVLLTMV</sequence>
<evidence type="ECO:0000313" key="7">
    <source>
        <dbReference type="EMBL" id="KPY37068.1"/>
    </source>
</evidence>
<dbReference type="EMBL" id="LJRC01000128">
    <property type="protein sequence ID" value="KPY37068.1"/>
    <property type="molecule type" value="Genomic_DNA"/>
</dbReference>
<keyword evidence="3" id="KW-0328">Glycosyltransferase</keyword>
<dbReference type="PATRIC" id="fig|251707.3.peg.3348"/>
<evidence type="ECO:0000256" key="6">
    <source>
        <dbReference type="SAM" id="Phobius"/>
    </source>
</evidence>
<dbReference type="PANTHER" id="PTHR22913:SF12">
    <property type="entry name" value="MANNURONAN SYNTHASE"/>
    <property type="match status" value="1"/>
</dbReference>
<evidence type="ECO:0000313" key="8">
    <source>
        <dbReference type="Proteomes" id="UP000050562"/>
    </source>
</evidence>
<feature type="transmembrane region" description="Helical" evidence="6">
    <location>
        <begin position="76"/>
        <end position="106"/>
    </location>
</feature>
<proteinExistence type="predicted"/>
<dbReference type="GO" id="GO:0005886">
    <property type="term" value="C:plasma membrane"/>
    <property type="evidence" value="ECO:0007669"/>
    <property type="project" value="UniProtKB-SubCell"/>
</dbReference>
<dbReference type="AlphaFoldDB" id="A0A0P9YNX5"/>
<keyword evidence="4" id="KW-0808">Transferase</keyword>
<evidence type="ECO:0000256" key="2">
    <source>
        <dbReference type="ARBA" id="ARBA00022475"/>
    </source>
</evidence>
<dbReference type="InterPro" id="IPR029044">
    <property type="entry name" value="Nucleotide-diphossugar_trans"/>
</dbReference>
<accession>A0A0P9YNX5</accession>
<dbReference type="GO" id="GO:0030213">
    <property type="term" value="P:hyaluronan biosynthetic process"/>
    <property type="evidence" value="ECO:0007669"/>
    <property type="project" value="TreeGrafter"/>
</dbReference>
<evidence type="ECO:0000256" key="5">
    <source>
        <dbReference type="ARBA" id="ARBA00023136"/>
    </source>
</evidence>
<comment type="subcellular location">
    <subcellularLocation>
        <location evidence="1">Cell membrane</location>
    </subcellularLocation>
</comment>
<keyword evidence="6" id="KW-1133">Transmembrane helix</keyword>
<dbReference type="Proteomes" id="UP000050562">
    <property type="component" value="Unassembled WGS sequence"/>
</dbReference>
<keyword evidence="6" id="KW-0812">Transmembrane</keyword>
<reference evidence="7 8" key="1">
    <citation type="submission" date="2015-09" db="EMBL/GenBank/DDBJ databases">
        <title>Genome announcement of multiple Pseudomonas syringae strains.</title>
        <authorList>
            <person name="Thakur S."/>
            <person name="Wang P.W."/>
            <person name="Gong Y."/>
            <person name="Weir B.S."/>
            <person name="Guttman D.S."/>
        </authorList>
    </citation>
    <scope>NUCLEOTIDE SEQUENCE [LARGE SCALE GENOMIC DNA]</scope>
    <source>
        <strain evidence="7 8">ICMP3956</strain>
    </source>
</reference>
<evidence type="ECO:0000256" key="1">
    <source>
        <dbReference type="ARBA" id="ARBA00004236"/>
    </source>
</evidence>
<dbReference type="PANTHER" id="PTHR22913">
    <property type="entry name" value="HYALURONAN SYNTHASE"/>
    <property type="match status" value="1"/>
</dbReference>
<name>A0A0P9YNX5_9PSED</name>
<feature type="transmembrane region" description="Helical" evidence="6">
    <location>
        <begin position="44"/>
        <end position="64"/>
    </location>
</feature>
<evidence type="ECO:0000256" key="3">
    <source>
        <dbReference type="ARBA" id="ARBA00022676"/>
    </source>
</evidence>
<protein>
    <submittedName>
        <fullName evidence="7">Alginate biosynthesis protein Alg8</fullName>
    </submittedName>
</protein>
<dbReference type="GO" id="GO:0050501">
    <property type="term" value="F:hyaluronan synthase activity"/>
    <property type="evidence" value="ECO:0007669"/>
    <property type="project" value="TreeGrafter"/>
</dbReference>
<dbReference type="SUPFAM" id="SSF53448">
    <property type="entry name" value="Nucleotide-diphospho-sugar transferases"/>
    <property type="match status" value="1"/>
</dbReference>
<comment type="caution">
    <text evidence="7">The sequence shown here is derived from an EMBL/GenBank/DDBJ whole genome shotgun (WGS) entry which is preliminary data.</text>
</comment>
<feature type="transmembrane region" description="Helical" evidence="6">
    <location>
        <begin position="463"/>
        <end position="480"/>
    </location>
</feature>
<organism evidence="7 8">
    <name type="scientific">Pseudomonas syringae pv. primulae</name>
    <dbReference type="NCBI Taxonomy" id="251707"/>
    <lineage>
        <taxon>Bacteria</taxon>
        <taxon>Pseudomonadati</taxon>
        <taxon>Pseudomonadota</taxon>
        <taxon>Gammaproteobacteria</taxon>
        <taxon>Pseudomonadales</taxon>
        <taxon>Pseudomonadaceae</taxon>
        <taxon>Pseudomonas</taxon>
    </lineage>
</organism>
<dbReference type="GO" id="GO:0085029">
    <property type="term" value="P:extracellular matrix assembly"/>
    <property type="evidence" value="ECO:0007669"/>
    <property type="project" value="TreeGrafter"/>
</dbReference>
<dbReference type="Pfam" id="PF13641">
    <property type="entry name" value="Glyco_tranf_2_3"/>
    <property type="match status" value="1"/>
</dbReference>